<dbReference type="InterPro" id="IPR009875">
    <property type="entry name" value="PilZ_domain"/>
</dbReference>
<dbReference type="Pfam" id="PF07238">
    <property type="entry name" value="PilZ"/>
    <property type="match status" value="1"/>
</dbReference>
<dbReference type="InterPro" id="IPR009926">
    <property type="entry name" value="T3SS_YcgR_PilZN"/>
</dbReference>
<dbReference type="SUPFAM" id="SSF141371">
    <property type="entry name" value="PilZ domain-like"/>
    <property type="match status" value="1"/>
</dbReference>
<evidence type="ECO:0000313" key="4">
    <source>
        <dbReference type="Proteomes" id="UP000032250"/>
    </source>
</evidence>
<dbReference type="HOGENOM" id="CLU_086342_1_1_9"/>
<feature type="domain" description="PilZ" evidence="1">
    <location>
        <begin position="94"/>
        <end position="209"/>
    </location>
</feature>
<evidence type="ECO:0000259" key="2">
    <source>
        <dbReference type="Pfam" id="PF12945"/>
    </source>
</evidence>
<dbReference type="Gene3D" id="2.40.10.220">
    <property type="entry name" value="predicted glycosyltransferase like domains"/>
    <property type="match status" value="1"/>
</dbReference>
<comment type="caution">
    <text evidence="3">The sequence shown here is derived from an EMBL/GenBank/DDBJ whole genome shotgun (WGS) entry which is preliminary data.</text>
</comment>
<dbReference type="Proteomes" id="UP000032250">
    <property type="component" value="Unassembled WGS sequence"/>
</dbReference>
<dbReference type="EMBL" id="JXSU01000007">
    <property type="protein sequence ID" value="KIS24452.1"/>
    <property type="molecule type" value="Genomic_DNA"/>
</dbReference>
<keyword evidence="3" id="KW-0966">Cell projection</keyword>
<keyword evidence="3" id="KW-0282">Flagellum</keyword>
<proteinExistence type="predicted"/>
<reference evidence="3 4" key="1">
    <citation type="submission" date="2014-06" db="EMBL/GenBank/DDBJ databases">
        <title>Genome characterization of distinct group I Clostridium botulinum lineages.</title>
        <authorList>
            <person name="Giordani F."/>
            <person name="Anselmo A."/>
            <person name="Fillo S."/>
            <person name="Palozzi A.M."/>
            <person name="Fortunato A."/>
            <person name="Gentile B."/>
            <person name="Ciammaruconi A."/>
            <person name="Anniballi F."/>
            <person name="De Medici D."/>
            <person name="Lista F."/>
        </authorList>
    </citation>
    <scope>NUCLEOTIDE SEQUENCE [LARGE SCALE GENOMIC DNA]</scope>
    <source>
        <strain evidence="3 4">B2 450</strain>
    </source>
</reference>
<dbReference type="AlphaFoldDB" id="A0A0D1BX67"/>
<evidence type="ECO:0000259" key="1">
    <source>
        <dbReference type="Pfam" id="PF07238"/>
    </source>
</evidence>
<dbReference type="PATRIC" id="fig|1379739.3.peg.2991"/>
<dbReference type="Pfam" id="PF12945">
    <property type="entry name" value="PilZNR"/>
    <property type="match status" value="1"/>
</dbReference>
<accession>A0A0D1BX67</accession>
<dbReference type="RefSeq" id="WP_003484513.1">
    <property type="nucleotide sequence ID" value="NZ_JXSU01000007.1"/>
</dbReference>
<evidence type="ECO:0000313" key="3">
    <source>
        <dbReference type="EMBL" id="KIS24452.1"/>
    </source>
</evidence>
<dbReference type="OrthoDB" id="3493at2"/>
<name>A0A0D1BX67_CLOBO</name>
<feature type="domain" description="Type III secretion system flagellar brake protein YcgR PilZN" evidence="2">
    <location>
        <begin position="8"/>
        <end position="87"/>
    </location>
</feature>
<organism evidence="3 4">
    <name type="scientific">Clostridium botulinum B2 450</name>
    <dbReference type="NCBI Taxonomy" id="1379739"/>
    <lineage>
        <taxon>Bacteria</taxon>
        <taxon>Bacillati</taxon>
        <taxon>Bacillota</taxon>
        <taxon>Clostridia</taxon>
        <taxon>Eubacteriales</taxon>
        <taxon>Clostridiaceae</taxon>
        <taxon>Clostridium</taxon>
    </lineage>
</organism>
<sequence length="219" mass="25994">MNNKYEFKINNKVEIEWDDGYYKSIIQDVSEDTIYITIPANEGKYLPLNYNDKITVFYFDGEKIFKFKTIVTGRKVDKILLIALKRPEKMNRIQRRNFVRISLILKTYAALIDTKRDLKEICYSNKCNTEFDFFDADIVDISGGGLKLSTKKEIEFDEEIIVNIPFEKENIAVKGKIIRKQKENEKYIYGVKFLDIDVLTREKIIKFIFSKMRKQVHRL</sequence>
<keyword evidence="3" id="KW-0969">Cilium</keyword>
<gene>
    <name evidence="3" type="ORF">N495_13025</name>
</gene>
<protein>
    <submittedName>
        <fullName evidence="3">Flagellar protein</fullName>
    </submittedName>
</protein>
<dbReference type="GO" id="GO:0035438">
    <property type="term" value="F:cyclic-di-GMP binding"/>
    <property type="evidence" value="ECO:0007669"/>
    <property type="project" value="InterPro"/>
</dbReference>